<accession>A0A6J6X0R2</accession>
<dbReference type="SUPFAM" id="SSF54593">
    <property type="entry name" value="Glyoxalase/Bleomycin resistance protein/Dihydroxybiphenyl dioxygenase"/>
    <property type="match status" value="1"/>
</dbReference>
<sequence length="76" mass="8608">MFWYLNDPAGTMFELFSDIDQIVDDAAWERDQCKRDWMGSDGDAPLSVWGPKEPATFFNPVDLPVIAAAREKLGLE</sequence>
<name>A0A6J6X0R2_9ZZZZ</name>
<evidence type="ECO:0000313" key="1">
    <source>
        <dbReference type="EMBL" id="CAB4787737.1"/>
    </source>
</evidence>
<dbReference type="EMBL" id="CAEZZU010000198">
    <property type="protein sequence ID" value="CAB4787737.1"/>
    <property type="molecule type" value="Genomic_DNA"/>
</dbReference>
<dbReference type="InterPro" id="IPR029068">
    <property type="entry name" value="Glyas_Bleomycin-R_OHBP_Dase"/>
</dbReference>
<reference evidence="1" key="1">
    <citation type="submission" date="2020-05" db="EMBL/GenBank/DDBJ databases">
        <authorList>
            <person name="Chiriac C."/>
            <person name="Salcher M."/>
            <person name="Ghai R."/>
            <person name="Kavagutti S V."/>
        </authorList>
    </citation>
    <scope>NUCLEOTIDE SEQUENCE</scope>
</reference>
<dbReference type="AlphaFoldDB" id="A0A6J6X0R2"/>
<proteinExistence type="predicted"/>
<protein>
    <submittedName>
        <fullName evidence="1">Unannotated protein</fullName>
    </submittedName>
</protein>
<organism evidence="1">
    <name type="scientific">freshwater metagenome</name>
    <dbReference type="NCBI Taxonomy" id="449393"/>
    <lineage>
        <taxon>unclassified sequences</taxon>
        <taxon>metagenomes</taxon>
        <taxon>ecological metagenomes</taxon>
    </lineage>
</organism>
<gene>
    <name evidence="1" type="ORF">UFOPK2925_01215</name>
</gene>